<evidence type="ECO:0000313" key="2">
    <source>
        <dbReference type="EMBL" id="KAH8025439.1"/>
    </source>
</evidence>
<feature type="region of interest" description="Disordered" evidence="1">
    <location>
        <begin position="61"/>
        <end position="90"/>
    </location>
</feature>
<feature type="region of interest" description="Disordered" evidence="1">
    <location>
        <begin position="1"/>
        <end position="22"/>
    </location>
</feature>
<name>A0A9J6DT61_RHIMP</name>
<proteinExistence type="predicted"/>
<accession>A0A9J6DT61</accession>
<reference evidence="2" key="1">
    <citation type="journal article" date="2020" name="Cell">
        <title>Large-Scale Comparative Analyses of Tick Genomes Elucidate Their Genetic Diversity and Vector Capacities.</title>
        <authorList>
            <consortium name="Tick Genome and Microbiome Consortium (TIGMIC)"/>
            <person name="Jia N."/>
            <person name="Wang J."/>
            <person name="Shi W."/>
            <person name="Du L."/>
            <person name="Sun Y."/>
            <person name="Zhan W."/>
            <person name="Jiang J.F."/>
            <person name="Wang Q."/>
            <person name="Zhang B."/>
            <person name="Ji P."/>
            <person name="Bell-Sakyi L."/>
            <person name="Cui X.M."/>
            <person name="Yuan T.T."/>
            <person name="Jiang B.G."/>
            <person name="Yang W.F."/>
            <person name="Lam T.T."/>
            <person name="Chang Q.C."/>
            <person name="Ding S.J."/>
            <person name="Wang X.J."/>
            <person name="Zhu J.G."/>
            <person name="Ruan X.D."/>
            <person name="Zhao L."/>
            <person name="Wei J.T."/>
            <person name="Ye R.Z."/>
            <person name="Que T.C."/>
            <person name="Du C.H."/>
            <person name="Zhou Y.H."/>
            <person name="Cheng J.X."/>
            <person name="Dai P.F."/>
            <person name="Guo W.B."/>
            <person name="Han X.H."/>
            <person name="Huang E.J."/>
            <person name="Li L.F."/>
            <person name="Wei W."/>
            <person name="Gao Y.C."/>
            <person name="Liu J.Z."/>
            <person name="Shao H.Z."/>
            <person name="Wang X."/>
            <person name="Wang C.C."/>
            <person name="Yang T.C."/>
            <person name="Huo Q.B."/>
            <person name="Li W."/>
            <person name="Chen H.Y."/>
            <person name="Chen S.E."/>
            <person name="Zhou L.G."/>
            <person name="Ni X.B."/>
            <person name="Tian J.H."/>
            <person name="Sheng Y."/>
            <person name="Liu T."/>
            <person name="Pan Y.S."/>
            <person name="Xia L.Y."/>
            <person name="Li J."/>
            <person name="Zhao F."/>
            <person name="Cao W.C."/>
        </authorList>
    </citation>
    <scope>NUCLEOTIDE SEQUENCE</scope>
    <source>
        <strain evidence="2">Rmic-2018</strain>
    </source>
</reference>
<organism evidence="2 3">
    <name type="scientific">Rhipicephalus microplus</name>
    <name type="common">Cattle tick</name>
    <name type="synonym">Boophilus microplus</name>
    <dbReference type="NCBI Taxonomy" id="6941"/>
    <lineage>
        <taxon>Eukaryota</taxon>
        <taxon>Metazoa</taxon>
        <taxon>Ecdysozoa</taxon>
        <taxon>Arthropoda</taxon>
        <taxon>Chelicerata</taxon>
        <taxon>Arachnida</taxon>
        <taxon>Acari</taxon>
        <taxon>Parasitiformes</taxon>
        <taxon>Ixodida</taxon>
        <taxon>Ixodoidea</taxon>
        <taxon>Ixodidae</taxon>
        <taxon>Rhipicephalinae</taxon>
        <taxon>Rhipicephalus</taxon>
        <taxon>Boophilus</taxon>
    </lineage>
</organism>
<dbReference type="Proteomes" id="UP000821866">
    <property type="component" value="Unassembled WGS sequence"/>
</dbReference>
<protein>
    <submittedName>
        <fullName evidence="2">Uncharacterized protein</fullName>
    </submittedName>
</protein>
<evidence type="ECO:0000256" key="1">
    <source>
        <dbReference type="SAM" id="MobiDB-lite"/>
    </source>
</evidence>
<sequence>MQEVTQRRKFVDGSSDSKAEARHTREALASVSRRALKWNATLLVFKPVRLAFCGPVVDSNPTSSWNRRGKRNFRVPSEQKKRRRTRAVREPVRGPEIAPLRESGSRSCALFSLLEWLSPTRRVCGNKHTIFGPTLAGVAKEKHAARVISSTTCSIRKQREGVICCVARRFNLALRGYLPSSMPLTLPPFRASLVRPGKLYTCAPHVAGVSVPCGGPYWR</sequence>
<dbReference type="EMBL" id="JABSTU010000007">
    <property type="protein sequence ID" value="KAH8025439.1"/>
    <property type="molecule type" value="Genomic_DNA"/>
</dbReference>
<comment type="caution">
    <text evidence="2">The sequence shown here is derived from an EMBL/GenBank/DDBJ whole genome shotgun (WGS) entry which is preliminary data.</text>
</comment>
<evidence type="ECO:0000313" key="3">
    <source>
        <dbReference type="Proteomes" id="UP000821866"/>
    </source>
</evidence>
<dbReference type="AlphaFoldDB" id="A0A9J6DT61"/>
<reference evidence="2" key="2">
    <citation type="submission" date="2021-09" db="EMBL/GenBank/DDBJ databases">
        <authorList>
            <person name="Jia N."/>
            <person name="Wang J."/>
            <person name="Shi W."/>
            <person name="Du L."/>
            <person name="Sun Y."/>
            <person name="Zhan W."/>
            <person name="Jiang J."/>
            <person name="Wang Q."/>
            <person name="Zhang B."/>
            <person name="Ji P."/>
            <person name="Sakyi L.B."/>
            <person name="Cui X."/>
            <person name="Yuan T."/>
            <person name="Jiang B."/>
            <person name="Yang W."/>
            <person name="Lam T.T.-Y."/>
            <person name="Chang Q."/>
            <person name="Ding S."/>
            <person name="Wang X."/>
            <person name="Zhu J."/>
            <person name="Ruan X."/>
            <person name="Zhao L."/>
            <person name="Wei J."/>
            <person name="Que T."/>
            <person name="Du C."/>
            <person name="Cheng J."/>
            <person name="Dai P."/>
            <person name="Han X."/>
            <person name="Huang E."/>
            <person name="Gao Y."/>
            <person name="Liu J."/>
            <person name="Shao H."/>
            <person name="Ye R."/>
            <person name="Li L."/>
            <person name="Wei W."/>
            <person name="Wang X."/>
            <person name="Wang C."/>
            <person name="Huo Q."/>
            <person name="Li W."/>
            <person name="Guo W."/>
            <person name="Chen H."/>
            <person name="Chen S."/>
            <person name="Zhou L."/>
            <person name="Zhou L."/>
            <person name="Ni X."/>
            <person name="Tian J."/>
            <person name="Zhou Y."/>
            <person name="Sheng Y."/>
            <person name="Liu T."/>
            <person name="Pan Y."/>
            <person name="Xia L."/>
            <person name="Li J."/>
            <person name="Zhao F."/>
            <person name="Cao W."/>
        </authorList>
    </citation>
    <scope>NUCLEOTIDE SEQUENCE</scope>
    <source>
        <strain evidence="2">Rmic-2018</strain>
        <tissue evidence="2">Larvae</tissue>
    </source>
</reference>
<keyword evidence="3" id="KW-1185">Reference proteome</keyword>
<gene>
    <name evidence="2" type="ORF">HPB51_007961</name>
</gene>